<dbReference type="FunCoup" id="A0A395JKF0">
    <property type="interactions" value="40"/>
</dbReference>
<dbReference type="OrthoDB" id="9803233at2"/>
<dbReference type="RefSeq" id="WP_113953961.1">
    <property type="nucleotide sequence ID" value="NZ_QNRT01000002.1"/>
</dbReference>
<dbReference type="InterPro" id="IPR050832">
    <property type="entry name" value="Bact_Acetyltransf"/>
</dbReference>
<dbReference type="PROSITE" id="PS51186">
    <property type="entry name" value="GNAT"/>
    <property type="match status" value="1"/>
</dbReference>
<evidence type="ECO:0000256" key="2">
    <source>
        <dbReference type="ARBA" id="ARBA00023315"/>
    </source>
</evidence>
<keyword evidence="1 4" id="KW-0808">Transferase</keyword>
<proteinExistence type="predicted"/>
<protein>
    <submittedName>
        <fullName evidence="4">Putative acetyltransferase</fullName>
    </submittedName>
</protein>
<organism evidence="4 5">
    <name type="scientific">Arenicella xantha</name>
    <dbReference type="NCBI Taxonomy" id="644221"/>
    <lineage>
        <taxon>Bacteria</taxon>
        <taxon>Pseudomonadati</taxon>
        <taxon>Pseudomonadota</taxon>
        <taxon>Gammaproteobacteria</taxon>
        <taxon>Arenicellales</taxon>
        <taxon>Arenicellaceae</taxon>
        <taxon>Arenicella</taxon>
    </lineage>
</organism>
<dbReference type="PANTHER" id="PTHR43877:SF5">
    <property type="entry name" value="BLL8307 PROTEIN"/>
    <property type="match status" value="1"/>
</dbReference>
<dbReference type="Gene3D" id="3.40.630.30">
    <property type="match status" value="1"/>
</dbReference>
<dbReference type="CDD" id="cd04301">
    <property type="entry name" value="NAT_SF"/>
    <property type="match status" value="1"/>
</dbReference>
<keyword evidence="5" id="KW-1185">Reference proteome</keyword>
<evidence type="ECO:0000313" key="5">
    <source>
        <dbReference type="Proteomes" id="UP000253083"/>
    </source>
</evidence>
<dbReference type="SUPFAM" id="SSF55729">
    <property type="entry name" value="Acyl-CoA N-acyltransferases (Nat)"/>
    <property type="match status" value="1"/>
</dbReference>
<accession>A0A395JKF0</accession>
<dbReference type="PANTHER" id="PTHR43877">
    <property type="entry name" value="AMINOALKYLPHOSPHONATE N-ACETYLTRANSFERASE-RELATED-RELATED"/>
    <property type="match status" value="1"/>
</dbReference>
<evidence type="ECO:0000256" key="1">
    <source>
        <dbReference type="ARBA" id="ARBA00022679"/>
    </source>
</evidence>
<keyword evidence="2" id="KW-0012">Acyltransferase</keyword>
<feature type="domain" description="N-acetyltransferase" evidence="3">
    <location>
        <begin position="1"/>
        <end position="152"/>
    </location>
</feature>
<dbReference type="GO" id="GO:0016747">
    <property type="term" value="F:acyltransferase activity, transferring groups other than amino-acyl groups"/>
    <property type="evidence" value="ECO:0007669"/>
    <property type="project" value="InterPro"/>
</dbReference>
<dbReference type="InterPro" id="IPR016181">
    <property type="entry name" value="Acyl_CoA_acyltransferase"/>
</dbReference>
<dbReference type="AlphaFoldDB" id="A0A395JKF0"/>
<dbReference type="Proteomes" id="UP000253083">
    <property type="component" value="Unassembled WGS sequence"/>
</dbReference>
<dbReference type="InterPro" id="IPR000182">
    <property type="entry name" value="GNAT_dom"/>
</dbReference>
<name>A0A395JKF0_9GAMM</name>
<comment type="caution">
    <text evidence="4">The sequence shown here is derived from an EMBL/GenBank/DDBJ whole genome shotgun (WGS) entry which is preliminary data.</text>
</comment>
<evidence type="ECO:0000313" key="4">
    <source>
        <dbReference type="EMBL" id="RBP51171.1"/>
    </source>
</evidence>
<dbReference type="InParanoid" id="A0A395JKF0"/>
<gene>
    <name evidence="4" type="ORF">DFR28_102590</name>
</gene>
<sequence>MEIRQADFSSPQLLNLLQQHLSGMQENSPPESVYALDFSGLQAPDVSFWAVWEGEQLLGFGALKQLSNTHGEIKSMRTHHAHLRRGVSAFLLRHIIALAKQRRYQTLSLETGSGKAFLPAIKLYRSFGFVSCGAFSDYQQSSFNQFMALDLTAAQRCDR</sequence>
<evidence type="ECO:0000259" key="3">
    <source>
        <dbReference type="PROSITE" id="PS51186"/>
    </source>
</evidence>
<dbReference type="Pfam" id="PF00583">
    <property type="entry name" value="Acetyltransf_1"/>
    <property type="match status" value="1"/>
</dbReference>
<reference evidence="4 5" key="1">
    <citation type="submission" date="2018-06" db="EMBL/GenBank/DDBJ databases">
        <title>Genomic Encyclopedia of Type Strains, Phase IV (KMG-IV): sequencing the most valuable type-strain genomes for metagenomic binning, comparative biology and taxonomic classification.</title>
        <authorList>
            <person name="Goeker M."/>
        </authorList>
    </citation>
    <scope>NUCLEOTIDE SEQUENCE [LARGE SCALE GENOMIC DNA]</scope>
    <source>
        <strain evidence="4 5">DSM 24032</strain>
    </source>
</reference>
<dbReference type="EMBL" id="QNRT01000002">
    <property type="protein sequence ID" value="RBP51171.1"/>
    <property type="molecule type" value="Genomic_DNA"/>
</dbReference>